<dbReference type="InterPro" id="IPR000952">
    <property type="entry name" value="AB_hydrolase_4_CS"/>
</dbReference>
<evidence type="ECO:0000313" key="6">
    <source>
        <dbReference type="Proteomes" id="UP000676506"/>
    </source>
</evidence>
<name>A0ABX8BB84_9BACT</name>
<keyword evidence="2" id="KW-0719">Serine esterase</keyword>
<sequence length="356" mass="39348">MQLGALGTATRAMTPRAYLLERLAARPFVPDPRLTNPHLQTILGSVLPRRSPQVEQTGRPRTFQTRPDTAVTAVCHWQPGRAPAACPILLLLHGMEGSVESSYMRGLAEKALRAGFHAIRLNTRTCGGTEHLSPHLYNAGLTEDVRAIIAELSEQDGATDVYVIGVSLSGNVALRLAGEYGAHAPQCVRGIAAISPSVDLAASTAAIEQPVNWFYHRRFVRSLKARMERKAKLFPERYDARHLKRIRTIREFDEAYTAVAAGYADAADYYHRASAVRIAAAIRLPTLIIHAQDDPFIPAAPLTEPAFADNSSITILLTERGGHVGFLAARRADEDRRWAEHRIMDFVRLLDAIRRR</sequence>
<reference evidence="5 6" key="1">
    <citation type="submission" date="2021-03" db="EMBL/GenBank/DDBJ databases">
        <title>Genomic and phenotypic characterization of Chloracidobacterium isolates provides evidence for multiple species.</title>
        <authorList>
            <person name="Saini M.K."/>
            <person name="Costas A.M.G."/>
            <person name="Tank M."/>
            <person name="Bryant D.A."/>
        </authorList>
    </citation>
    <scope>NUCLEOTIDE SEQUENCE [LARGE SCALE GENOMIC DNA]</scope>
    <source>
        <strain evidence="5 6">BV2-C</strain>
    </source>
</reference>
<proteinExistence type="inferred from homology"/>
<dbReference type="EMBL" id="CP072649">
    <property type="protein sequence ID" value="QUW04193.1"/>
    <property type="molecule type" value="Genomic_DNA"/>
</dbReference>
<evidence type="ECO:0000256" key="3">
    <source>
        <dbReference type="ARBA" id="ARBA00022801"/>
    </source>
</evidence>
<keyword evidence="3 5" id="KW-0378">Hydrolase</keyword>
<dbReference type="GO" id="GO:0016787">
    <property type="term" value="F:hydrolase activity"/>
    <property type="evidence" value="ECO:0007669"/>
    <property type="project" value="UniProtKB-KW"/>
</dbReference>
<organism evidence="5 6">
    <name type="scientific">Chloracidobacterium validum</name>
    <dbReference type="NCBI Taxonomy" id="2821543"/>
    <lineage>
        <taxon>Bacteria</taxon>
        <taxon>Pseudomonadati</taxon>
        <taxon>Acidobacteriota</taxon>
        <taxon>Terriglobia</taxon>
        <taxon>Terriglobales</taxon>
        <taxon>Acidobacteriaceae</taxon>
        <taxon>Chloracidobacterium</taxon>
    </lineage>
</organism>
<dbReference type="RefSeq" id="WP_211430082.1">
    <property type="nucleotide sequence ID" value="NZ_CP072649.1"/>
</dbReference>
<dbReference type="Pfam" id="PF00561">
    <property type="entry name" value="Abhydrolase_1"/>
    <property type="match status" value="1"/>
</dbReference>
<dbReference type="InterPro" id="IPR012020">
    <property type="entry name" value="ABHD4"/>
</dbReference>
<dbReference type="InterPro" id="IPR050960">
    <property type="entry name" value="AB_hydrolase_4_sf"/>
</dbReference>
<dbReference type="Gene3D" id="3.40.50.1820">
    <property type="entry name" value="alpha/beta hydrolase"/>
    <property type="match status" value="1"/>
</dbReference>
<feature type="domain" description="AB hydrolase-1" evidence="4">
    <location>
        <begin position="87"/>
        <end position="306"/>
    </location>
</feature>
<dbReference type="Proteomes" id="UP000676506">
    <property type="component" value="Chromosome 2"/>
</dbReference>
<evidence type="ECO:0000256" key="2">
    <source>
        <dbReference type="ARBA" id="ARBA00022487"/>
    </source>
</evidence>
<accession>A0ABX8BB84</accession>
<comment type="similarity">
    <text evidence="1">Belongs to the AB hydrolase superfamily. AB hydrolase 4 family.</text>
</comment>
<dbReference type="SUPFAM" id="SSF53474">
    <property type="entry name" value="alpha/beta-Hydrolases"/>
    <property type="match status" value="1"/>
</dbReference>
<dbReference type="PANTHER" id="PTHR10794">
    <property type="entry name" value="ABHYDROLASE DOMAIN-CONTAINING PROTEIN"/>
    <property type="match status" value="1"/>
</dbReference>
<dbReference type="PROSITE" id="PS01133">
    <property type="entry name" value="UPF0017"/>
    <property type="match status" value="1"/>
</dbReference>
<evidence type="ECO:0000313" key="5">
    <source>
        <dbReference type="EMBL" id="QUW04193.1"/>
    </source>
</evidence>
<keyword evidence="6" id="KW-1185">Reference proteome</keyword>
<gene>
    <name evidence="5" type="ORF">J8C06_14215</name>
</gene>
<dbReference type="PANTHER" id="PTHR10794:SF63">
    <property type="entry name" value="ALPHA_BETA HYDROLASE 1, ISOFORM A"/>
    <property type="match status" value="1"/>
</dbReference>
<dbReference type="InterPro" id="IPR000073">
    <property type="entry name" value="AB_hydrolase_1"/>
</dbReference>
<protein>
    <submittedName>
        <fullName evidence="5">Alpha/beta fold hydrolase</fullName>
    </submittedName>
</protein>
<evidence type="ECO:0000256" key="1">
    <source>
        <dbReference type="ARBA" id="ARBA00010884"/>
    </source>
</evidence>
<dbReference type="InterPro" id="IPR029058">
    <property type="entry name" value="AB_hydrolase_fold"/>
</dbReference>
<dbReference type="PIRSF" id="PIRSF005211">
    <property type="entry name" value="Ab_hydro_YheT"/>
    <property type="match status" value="1"/>
</dbReference>
<evidence type="ECO:0000259" key="4">
    <source>
        <dbReference type="Pfam" id="PF00561"/>
    </source>
</evidence>